<comment type="caution">
    <text evidence="2">The sequence shown here is derived from an EMBL/GenBank/DDBJ whole genome shotgun (WGS) entry which is preliminary data.</text>
</comment>
<dbReference type="Proteomes" id="UP000590412">
    <property type="component" value="Unassembled WGS sequence"/>
</dbReference>
<dbReference type="GO" id="GO:0033699">
    <property type="term" value="F:DNA 5'-adenosine monophosphate hydrolase activity"/>
    <property type="evidence" value="ECO:0007669"/>
    <property type="project" value="TreeGrafter"/>
</dbReference>
<dbReference type="EMBL" id="JABWAB010000004">
    <property type="protein sequence ID" value="KAF6052948.1"/>
    <property type="molecule type" value="Genomic_DNA"/>
</dbReference>
<protein>
    <submittedName>
        <fullName evidence="2">Scavenger mRNA decapping enzyme C-term binding family protein</fullName>
    </submittedName>
</protein>
<proteinExistence type="predicted"/>
<evidence type="ECO:0000313" key="2">
    <source>
        <dbReference type="EMBL" id="KAF6052948.1"/>
    </source>
</evidence>
<evidence type="ECO:0000259" key="1">
    <source>
        <dbReference type="Pfam" id="PF16278"/>
    </source>
</evidence>
<dbReference type="GO" id="GO:0005634">
    <property type="term" value="C:nucleus"/>
    <property type="evidence" value="ECO:0007669"/>
    <property type="project" value="TreeGrafter"/>
</dbReference>
<dbReference type="GO" id="GO:0003697">
    <property type="term" value="F:single-stranded DNA binding"/>
    <property type="evidence" value="ECO:0007669"/>
    <property type="project" value="TreeGrafter"/>
</dbReference>
<dbReference type="SUPFAM" id="SSF54197">
    <property type="entry name" value="HIT-like"/>
    <property type="match status" value="1"/>
</dbReference>
<dbReference type="Pfam" id="PF11969">
    <property type="entry name" value="DcpS_C"/>
    <property type="match status" value="1"/>
</dbReference>
<reference evidence="2" key="1">
    <citation type="submission" date="2020-03" db="EMBL/GenBank/DDBJ databases">
        <title>FDA dAtabase for Regulatory Grade micrObial Sequences (FDA-ARGOS): Supporting development and validation of Infectious Disease Dx tests.</title>
        <authorList>
            <person name="Campos J."/>
            <person name="Goldberg B."/>
            <person name="Tallon L."/>
            <person name="Sadzewicz L."/>
            <person name="Vavikolanu K."/>
            <person name="Mehta A."/>
            <person name="Aluvathingal J."/>
            <person name="Nadendla S."/>
            <person name="Nandy P."/>
            <person name="Geyer C."/>
            <person name="Yan Y."/>
            <person name="Sichtig H."/>
        </authorList>
    </citation>
    <scope>NUCLEOTIDE SEQUENCE [LARGE SCALE GENOMIC DNA]</scope>
    <source>
        <strain evidence="2">FDAARGOS_652</strain>
    </source>
</reference>
<gene>
    <name evidence="2" type="ORF">FOB60_003204</name>
</gene>
<dbReference type="GO" id="GO:0030983">
    <property type="term" value="F:mismatched DNA binding"/>
    <property type="evidence" value="ECO:0007669"/>
    <property type="project" value="TreeGrafter"/>
</dbReference>
<dbReference type="InterPro" id="IPR032566">
    <property type="entry name" value="Znf-C2HE"/>
</dbReference>
<dbReference type="PANTHER" id="PTHR12486">
    <property type="entry name" value="APRATAXIN-RELATED"/>
    <property type="match status" value="1"/>
</dbReference>
<dbReference type="GO" id="GO:1990165">
    <property type="term" value="F:single-strand break-containing DNA binding"/>
    <property type="evidence" value="ECO:0007669"/>
    <property type="project" value="TreeGrafter"/>
</dbReference>
<feature type="domain" description="Aprataxin C2HE/C2H2/C2HC zinc finger" evidence="1">
    <location>
        <begin position="165"/>
        <end position="257"/>
    </location>
</feature>
<organism evidence="2 3">
    <name type="scientific">Candida parapsilosis</name>
    <name type="common">Yeast</name>
    <dbReference type="NCBI Taxonomy" id="5480"/>
    <lineage>
        <taxon>Eukaryota</taxon>
        <taxon>Fungi</taxon>
        <taxon>Dikarya</taxon>
        <taxon>Ascomycota</taxon>
        <taxon>Saccharomycotina</taxon>
        <taxon>Pichiomycetes</taxon>
        <taxon>Debaryomycetaceae</taxon>
        <taxon>Candida/Lodderomyces clade</taxon>
        <taxon>Candida</taxon>
    </lineage>
</organism>
<evidence type="ECO:0000313" key="3">
    <source>
        <dbReference type="Proteomes" id="UP000590412"/>
    </source>
</evidence>
<dbReference type="GO" id="GO:0000012">
    <property type="term" value="P:single strand break repair"/>
    <property type="evidence" value="ECO:0007669"/>
    <property type="project" value="TreeGrafter"/>
</dbReference>
<name>A0A8X7TBY1_CANPA</name>
<accession>A0A8X7TBY1</accession>
<dbReference type="AlphaFoldDB" id="A0A8X7TBY1"/>
<dbReference type="GO" id="GO:0003725">
    <property type="term" value="F:double-stranded RNA binding"/>
    <property type="evidence" value="ECO:0007669"/>
    <property type="project" value="TreeGrafter"/>
</dbReference>
<dbReference type="Gene3D" id="3.30.428.10">
    <property type="entry name" value="HIT-like"/>
    <property type="match status" value="1"/>
</dbReference>
<dbReference type="PANTHER" id="PTHR12486:SF4">
    <property type="entry name" value="APRATAXIN"/>
    <property type="match status" value="1"/>
</dbReference>
<dbReference type="Pfam" id="PF16278">
    <property type="entry name" value="zf-C2HE"/>
    <property type="match status" value="1"/>
</dbReference>
<sequence>MKLHNKNLFNLSYCSSIDMSFANAFQKIIDQPEKFDSVLFHDENVVIIKDMFPKAVRHLLVIPRHPDVTHQHPLDVFNSNYKDFTGEESYKMIEEYVDRAKNLIADSLREKLGVKDDASVQELRNNFIKAGVHSIPSLNNLHIHVITQDFHSPRLKNRKHYNSFTTKFFVPFDQLNPLYNEVYNRLINRNDNFDSASETSSAEVQDSDQSEFTRHTRSVVVLENIIKSTPLKCTICHKTFGNSMVKLKDHLSEEFEKKFSALGNPENLTINDF</sequence>
<dbReference type="InterPro" id="IPR036265">
    <property type="entry name" value="HIT-like_sf"/>
</dbReference>